<reference evidence="1" key="2">
    <citation type="submission" date="2021-04" db="EMBL/GenBank/DDBJ databases">
        <authorList>
            <person name="Podell S."/>
        </authorList>
    </citation>
    <scope>NUCLEOTIDE SEQUENCE</scope>
    <source>
        <strain evidence="1">Hildebrandi</strain>
    </source>
</reference>
<dbReference type="EMBL" id="JAGRRH010000007">
    <property type="protein sequence ID" value="KAG7367320.1"/>
    <property type="molecule type" value="Genomic_DNA"/>
</dbReference>
<evidence type="ECO:0000313" key="1">
    <source>
        <dbReference type="EMBL" id="KAG7367320.1"/>
    </source>
</evidence>
<proteinExistence type="predicted"/>
<reference evidence="1" key="1">
    <citation type="journal article" date="2021" name="Sci. Rep.">
        <title>Diploid genomic architecture of Nitzschia inconspicua, an elite biomass production diatom.</title>
        <authorList>
            <person name="Oliver A."/>
            <person name="Podell S."/>
            <person name="Pinowska A."/>
            <person name="Traller J.C."/>
            <person name="Smith S.R."/>
            <person name="McClure R."/>
            <person name="Beliaev A."/>
            <person name="Bohutskyi P."/>
            <person name="Hill E.A."/>
            <person name="Rabines A."/>
            <person name="Zheng H."/>
            <person name="Allen L.Z."/>
            <person name="Kuo A."/>
            <person name="Grigoriev I.V."/>
            <person name="Allen A.E."/>
            <person name="Hazlebeck D."/>
            <person name="Allen E.E."/>
        </authorList>
    </citation>
    <scope>NUCLEOTIDE SEQUENCE</scope>
    <source>
        <strain evidence="1">Hildebrandi</strain>
    </source>
</reference>
<evidence type="ECO:0000313" key="2">
    <source>
        <dbReference type="Proteomes" id="UP000693970"/>
    </source>
</evidence>
<accession>A0A9K3LSP1</accession>
<sequence>MFEEAYKEPNRWGVDDNLRWTREIQGVKCVEGIFSQDHTFDVLKNYNQRNGAVALWDVASDTGEVACAVLVRSTKTRDFAHAAEHVSRRPHFKPAAMYSDTWPHKSSFWPVLFGEDIQGRLGLFHFIQRITRTLRKNYVDYALASRKLLKSVYSYHPKDYEDLLAALKAGRLGRKKFTSHDIENMQRGKIFRQRYKKYLRKVIKPPETMIQCLDNWFCRFTNPNANDTSSPF</sequence>
<keyword evidence="2" id="KW-1185">Reference proteome</keyword>
<organism evidence="1 2">
    <name type="scientific">Nitzschia inconspicua</name>
    <dbReference type="NCBI Taxonomy" id="303405"/>
    <lineage>
        <taxon>Eukaryota</taxon>
        <taxon>Sar</taxon>
        <taxon>Stramenopiles</taxon>
        <taxon>Ochrophyta</taxon>
        <taxon>Bacillariophyta</taxon>
        <taxon>Bacillariophyceae</taxon>
        <taxon>Bacillariophycidae</taxon>
        <taxon>Bacillariales</taxon>
        <taxon>Bacillariaceae</taxon>
        <taxon>Nitzschia</taxon>
    </lineage>
</organism>
<comment type="caution">
    <text evidence="1">The sequence shown here is derived from an EMBL/GenBank/DDBJ whole genome shotgun (WGS) entry which is preliminary data.</text>
</comment>
<gene>
    <name evidence="1" type="ORF">IV203_029991</name>
</gene>
<protein>
    <submittedName>
        <fullName evidence="1">Uncharacterized protein</fullName>
    </submittedName>
</protein>
<name>A0A9K3LSP1_9STRA</name>
<dbReference type="Proteomes" id="UP000693970">
    <property type="component" value="Unassembled WGS sequence"/>
</dbReference>
<dbReference type="AlphaFoldDB" id="A0A9K3LSP1"/>
<dbReference type="OrthoDB" id="8942218at2759"/>